<evidence type="ECO:0000313" key="1">
    <source>
        <dbReference type="EMBL" id="KAJ7228353.1"/>
    </source>
</evidence>
<dbReference type="EMBL" id="JARJCW010000002">
    <property type="protein sequence ID" value="KAJ7228353.1"/>
    <property type="molecule type" value="Genomic_DNA"/>
</dbReference>
<accession>A0AAD6YSB1</accession>
<keyword evidence="2" id="KW-1185">Reference proteome</keyword>
<evidence type="ECO:0000313" key="2">
    <source>
        <dbReference type="Proteomes" id="UP001219525"/>
    </source>
</evidence>
<name>A0AAD6YSB1_9AGAR</name>
<dbReference type="PANTHER" id="PTHR31912">
    <property type="entry name" value="IP13529P"/>
    <property type="match status" value="1"/>
</dbReference>
<dbReference type="PANTHER" id="PTHR31912:SF34">
    <property type="entry name" value="NOTOCHORD-RELATED PROTEIN"/>
    <property type="match status" value="1"/>
</dbReference>
<dbReference type="AlphaFoldDB" id="A0AAD6YSB1"/>
<organism evidence="1 2">
    <name type="scientific">Mycena pura</name>
    <dbReference type="NCBI Taxonomy" id="153505"/>
    <lineage>
        <taxon>Eukaryota</taxon>
        <taxon>Fungi</taxon>
        <taxon>Dikarya</taxon>
        <taxon>Basidiomycota</taxon>
        <taxon>Agaricomycotina</taxon>
        <taxon>Agaricomycetes</taxon>
        <taxon>Agaricomycetidae</taxon>
        <taxon>Agaricales</taxon>
        <taxon>Marasmiineae</taxon>
        <taxon>Mycenaceae</taxon>
        <taxon>Mycena</taxon>
    </lineage>
</organism>
<reference evidence="1" key="1">
    <citation type="submission" date="2023-03" db="EMBL/GenBank/DDBJ databases">
        <title>Massive genome expansion in bonnet fungi (Mycena s.s.) driven by repeated elements and novel gene families across ecological guilds.</title>
        <authorList>
            <consortium name="Lawrence Berkeley National Laboratory"/>
            <person name="Harder C.B."/>
            <person name="Miyauchi S."/>
            <person name="Viragh M."/>
            <person name="Kuo A."/>
            <person name="Thoen E."/>
            <person name="Andreopoulos B."/>
            <person name="Lu D."/>
            <person name="Skrede I."/>
            <person name="Drula E."/>
            <person name="Henrissat B."/>
            <person name="Morin E."/>
            <person name="Kohler A."/>
            <person name="Barry K."/>
            <person name="LaButti K."/>
            <person name="Morin E."/>
            <person name="Salamov A."/>
            <person name="Lipzen A."/>
            <person name="Mereny Z."/>
            <person name="Hegedus B."/>
            <person name="Baldrian P."/>
            <person name="Stursova M."/>
            <person name="Weitz H."/>
            <person name="Taylor A."/>
            <person name="Grigoriev I.V."/>
            <person name="Nagy L.G."/>
            <person name="Martin F."/>
            <person name="Kauserud H."/>
        </authorList>
    </citation>
    <scope>NUCLEOTIDE SEQUENCE</scope>
    <source>
        <strain evidence="1">9144</strain>
    </source>
</reference>
<proteinExistence type="predicted"/>
<sequence length="899" mass="102839">MVPLPAPAAVDAWMEDFQYIADTLAHQEMEQEHVCEPPISPEEMRIRLDQEFECILAKSLERELLEDGDDDDNKEFEQHTQADNFQVPPKDNTGFFSWPNETALLLDTMDNLGCCRFTGAQMSIILHVMKRFGARDIPSLKGLRKMQKQVHEGFGNAPVKVISPQGNIFYVSNLHQSIARDFANPLMAPHLNLYPEDVIDGPVSERWKAKRAQDYDAEQLTPMFSNGQRRWWINEVSWILRNGKLTSDVYVVTWHYPIEYRHRYKYSAMYPSYSVRKSTKTQPCLDELITEFGDFTWTDRSREFVPAMLNPGRKLSGDRDLYVLRLSVWIDDISGNKSKQYNKFLVMVVQNTALPGVLLKQEFHIHFLGASQHVTTAELCTVLRDFVQGTEKEPIICYNVHTRREAAVILCVHDMDADNPQQSEEASHIGCNGSCPCRKCKWGGPKIDQLSLATKGSAAAVEKHQKETGTKDKLAQYWIECFLARVLILKTENPPGDKMNLLLDIAGLDPVRDTPVEILHTILLGFIKYIWHHLNTHQWSDTQRHLLAICLQSTDLSGMNVPPMCGAYMMQYRNNLIGKHFKTIMQTLTFHVHKVCIWEQFQLIKAAADLGACVWVTVINSMDAYILELEIAITNVLDAWDAVEPLRILTKESYNTVFRLCSINGNNQAPSRDIAIKFASMNNIKHALCGGFWESTGSRKRWQQQPTMPREWLKPGEKVKRVLFHDPVLQRHLGWVTHADPVPGFVRLLSLDKFLLVSWREILASKHWSGPSEPQPESNWRPGFSITAKTGDQVKVRTWVFVRYADNKLALGRAVEIISAGMRFICTEKRHPNFDWPIVRPLAGTEITEQNLTSYLVVAGSQLEFSCSVQHDRPVVAKERQEREEMTRDISMMTTTAVC</sequence>
<comment type="caution">
    <text evidence="1">The sequence shown here is derived from an EMBL/GenBank/DDBJ whole genome shotgun (WGS) entry which is preliminary data.</text>
</comment>
<protein>
    <submittedName>
        <fullName evidence="1">Uncharacterized protein</fullName>
    </submittedName>
</protein>
<dbReference type="Proteomes" id="UP001219525">
    <property type="component" value="Unassembled WGS sequence"/>
</dbReference>
<gene>
    <name evidence="1" type="ORF">GGX14DRAFT_530186</name>
</gene>